<dbReference type="PROSITE" id="PS51133">
    <property type="entry name" value="ZF_TFIIS_2"/>
    <property type="match status" value="1"/>
</dbReference>
<feature type="region of interest" description="Disordered" evidence="6">
    <location>
        <begin position="1"/>
        <end position="65"/>
    </location>
</feature>
<evidence type="ECO:0000259" key="8">
    <source>
        <dbReference type="PROSITE" id="PS51321"/>
    </source>
</evidence>
<keyword evidence="3" id="KW-0862">Zinc</keyword>
<evidence type="ECO:0000256" key="5">
    <source>
        <dbReference type="PROSITE-ProRule" id="PRU00472"/>
    </source>
</evidence>
<dbReference type="SMART" id="SM00440">
    <property type="entry name" value="ZnF_C2C2"/>
    <property type="match status" value="1"/>
</dbReference>
<dbReference type="Gene3D" id="1.10.472.30">
    <property type="entry name" value="Transcription elongation factor S-II, central domain"/>
    <property type="match status" value="1"/>
</dbReference>
<dbReference type="EMBL" id="GIBP01007274">
    <property type="protein sequence ID" value="NDV36243.1"/>
    <property type="molecule type" value="Transcribed_RNA"/>
</dbReference>
<dbReference type="AlphaFoldDB" id="A0A6B2LGT3"/>
<evidence type="ECO:0000256" key="6">
    <source>
        <dbReference type="SAM" id="MobiDB-lite"/>
    </source>
</evidence>
<dbReference type="Pfam" id="PF01096">
    <property type="entry name" value="Zn_ribbon_TFIIS"/>
    <property type="match status" value="1"/>
</dbReference>
<feature type="compositionally biased region" description="Basic and acidic residues" evidence="6">
    <location>
        <begin position="39"/>
        <end position="51"/>
    </location>
</feature>
<dbReference type="InterPro" id="IPR036575">
    <property type="entry name" value="TFIIS_cen_dom_sf"/>
</dbReference>
<evidence type="ECO:0000313" key="9">
    <source>
        <dbReference type="EMBL" id="NDV36243.1"/>
    </source>
</evidence>
<name>A0A6B2LGT3_9EUKA</name>
<keyword evidence="1" id="KW-0479">Metal-binding</keyword>
<dbReference type="SUPFAM" id="SSF57783">
    <property type="entry name" value="Zinc beta-ribbon"/>
    <property type="match status" value="1"/>
</dbReference>
<feature type="domain" description="TFIIS central" evidence="8">
    <location>
        <begin position="68"/>
        <end position="183"/>
    </location>
</feature>
<protein>
    <recommendedName>
        <fullName evidence="10">TFIIS-type domain-containing protein</fullName>
    </recommendedName>
</protein>
<evidence type="ECO:0000256" key="2">
    <source>
        <dbReference type="ARBA" id="ARBA00022771"/>
    </source>
</evidence>
<dbReference type="PANTHER" id="PTHR11477">
    <property type="entry name" value="TRANSCRIPTION FACTOR S-II ZINC FINGER DOMAIN-CONTAINING PROTEIN"/>
    <property type="match status" value="1"/>
</dbReference>
<dbReference type="PANTHER" id="PTHR11477:SF0">
    <property type="entry name" value="IP08861P-RELATED"/>
    <property type="match status" value="1"/>
</dbReference>
<dbReference type="InterPro" id="IPR035100">
    <property type="entry name" value="TF_IIS-typ"/>
</dbReference>
<dbReference type="InterPro" id="IPR001222">
    <property type="entry name" value="Znf_TFIIS"/>
</dbReference>
<dbReference type="PROSITE" id="PS51321">
    <property type="entry name" value="TFIIS_CENTRAL"/>
    <property type="match status" value="1"/>
</dbReference>
<organism evidence="9">
    <name type="scientific">Arcella intermedia</name>
    <dbReference type="NCBI Taxonomy" id="1963864"/>
    <lineage>
        <taxon>Eukaryota</taxon>
        <taxon>Amoebozoa</taxon>
        <taxon>Tubulinea</taxon>
        <taxon>Elardia</taxon>
        <taxon>Arcellinida</taxon>
        <taxon>Sphaerothecina</taxon>
        <taxon>Arcellidae</taxon>
        <taxon>Arcella</taxon>
    </lineage>
</organism>
<keyword evidence="4" id="KW-0539">Nucleus</keyword>
<dbReference type="SMART" id="SM00510">
    <property type="entry name" value="TFS2M"/>
    <property type="match status" value="1"/>
</dbReference>
<evidence type="ECO:0000259" key="7">
    <source>
        <dbReference type="PROSITE" id="PS51133"/>
    </source>
</evidence>
<dbReference type="InterPro" id="IPR003618">
    <property type="entry name" value="TFIIS_cen_dom"/>
</dbReference>
<dbReference type="PIRSF" id="PIRSF006704">
    <property type="entry name" value="TF_IIS"/>
    <property type="match status" value="1"/>
</dbReference>
<sequence length="228" mass="25900">MKKPATPSPVATPKTEKRKRDEEPSTPTPQKRKLSTGEAKVEPKFQSDSSKKGVPHTTDFKGSTSVPARNNVQVKLWQALGTCTIQGAQDSSTVAVAIETALFDLYKDTKNKDYLQKFRSLFTNLKDELNIGLRNALFTGDLPVERLISMSYEELANPELQQQRKNLSKYQTEARRGDRHLQEATCSMFTCHKCHQNKTTYYQLQTRSADEPMTTFVTCCNCGNHWRF</sequence>
<feature type="compositionally biased region" description="Basic and acidic residues" evidence="6">
    <location>
        <begin position="14"/>
        <end position="23"/>
    </location>
</feature>
<keyword evidence="2 5" id="KW-0863">Zinc-finger</keyword>
<dbReference type="PROSITE" id="PS00466">
    <property type="entry name" value="ZF_TFIIS_1"/>
    <property type="match status" value="1"/>
</dbReference>
<dbReference type="Pfam" id="PF07500">
    <property type="entry name" value="TFIIS_M"/>
    <property type="match status" value="1"/>
</dbReference>
<dbReference type="GO" id="GO:0008270">
    <property type="term" value="F:zinc ion binding"/>
    <property type="evidence" value="ECO:0007669"/>
    <property type="project" value="UniProtKB-KW"/>
</dbReference>
<evidence type="ECO:0008006" key="10">
    <source>
        <dbReference type="Google" id="ProtNLM"/>
    </source>
</evidence>
<dbReference type="CDD" id="cd13749">
    <property type="entry name" value="Zn-ribbon_TFIIS"/>
    <property type="match status" value="1"/>
</dbReference>
<dbReference type="GO" id="GO:0003676">
    <property type="term" value="F:nucleic acid binding"/>
    <property type="evidence" value="ECO:0007669"/>
    <property type="project" value="InterPro"/>
</dbReference>
<reference evidence="9" key="1">
    <citation type="journal article" date="2020" name="J. Eukaryot. Microbiol.">
        <title>De novo Sequencing, Assembly and Annotation of the Transcriptome for the Free-Living Testate Amoeba Arcella intermedia.</title>
        <authorList>
            <person name="Ribeiro G.M."/>
            <person name="Porfirio-Sousa A.L."/>
            <person name="Maurer-Alcala X.X."/>
            <person name="Katz L.A."/>
            <person name="Lahr D.J.G."/>
        </authorList>
    </citation>
    <scope>NUCLEOTIDE SEQUENCE</scope>
</reference>
<feature type="domain" description="TFIIS-type" evidence="7">
    <location>
        <begin position="187"/>
        <end position="227"/>
    </location>
</feature>
<dbReference type="GO" id="GO:0006351">
    <property type="term" value="P:DNA-templated transcription"/>
    <property type="evidence" value="ECO:0007669"/>
    <property type="project" value="InterPro"/>
</dbReference>
<evidence type="ECO:0000256" key="4">
    <source>
        <dbReference type="ARBA" id="ARBA00023242"/>
    </source>
</evidence>
<accession>A0A6B2LGT3</accession>
<dbReference type="GO" id="GO:0005634">
    <property type="term" value="C:nucleus"/>
    <property type="evidence" value="ECO:0007669"/>
    <property type="project" value="TreeGrafter"/>
</dbReference>
<dbReference type="Gene3D" id="2.20.25.10">
    <property type="match status" value="1"/>
</dbReference>
<dbReference type="SUPFAM" id="SSF46942">
    <property type="entry name" value="Elongation factor TFIIS domain 2"/>
    <property type="match status" value="1"/>
</dbReference>
<evidence type="ECO:0000256" key="3">
    <source>
        <dbReference type="ARBA" id="ARBA00022833"/>
    </source>
</evidence>
<proteinExistence type="predicted"/>
<evidence type="ECO:0000256" key="1">
    <source>
        <dbReference type="ARBA" id="ARBA00022723"/>
    </source>
</evidence>